<evidence type="ECO:0000313" key="4">
    <source>
        <dbReference type="EMBL" id="ALC40133.1"/>
    </source>
</evidence>
<organism evidence="3 5">
    <name type="scientific">Drosophila busckii</name>
    <name type="common">Fruit fly</name>
    <dbReference type="NCBI Taxonomy" id="30019"/>
    <lineage>
        <taxon>Eukaryota</taxon>
        <taxon>Metazoa</taxon>
        <taxon>Ecdysozoa</taxon>
        <taxon>Arthropoda</taxon>
        <taxon>Hexapoda</taxon>
        <taxon>Insecta</taxon>
        <taxon>Pterygota</taxon>
        <taxon>Neoptera</taxon>
        <taxon>Endopterygota</taxon>
        <taxon>Diptera</taxon>
        <taxon>Brachycera</taxon>
        <taxon>Muscomorpha</taxon>
        <taxon>Ephydroidea</taxon>
        <taxon>Drosophilidae</taxon>
        <taxon>Drosophila</taxon>
    </lineage>
</organism>
<dbReference type="AlphaFoldDB" id="A0A0M3QU57"/>
<dbReference type="GO" id="GO:0046872">
    <property type="term" value="F:metal ion binding"/>
    <property type="evidence" value="ECO:0007669"/>
    <property type="project" value="InterPro"/>
</dbReference>
<dbReference type="GO" id="GO:0016485">
    <property type="term" value="P:protein processing"/>
    <property type="evidence" value="ECO:0007669"/>
    <property type="project" value="TreeGrafter"/>
</dbReference>
<accession>A0A0M3QU57</accession>
<evidence type="ECO:0000259" key="1">
    <source>
        <dbReference type="Pfam" id="PF00675"/>
    </source>
</evidence>
<dbReference type="EMBL" id="CP012523">
    <property type="protein sequence ID" value="ALC40083.1"/>
    <property type="molecule type" value="Genomic_DNA"/>
</dbReference>
<sequence>MIRRLSCYKTVVRPIPILTSQFVRRNSKLIVDNDEIAAEVTTPYILPDRSYKYKEGKVYNEFLCERVEYISDFELMSCTMRHLGTGTKLWYIDRNDTNNVFSINFRTPPFDSTGLPHILEHLALCGSKKFPVRDPFFKMLNRSVATNMNALTAVDFTVYPFSSRNEVDFRNIQQIYLDAVFSPNLYYLDFLQEGWRFEHSDINDPRSEIMLKGIVYNEMKGIFSENTRIFKRSMIKNLLPSYAYSYVAGGDPLEIPKATYAAHHQSPDGLSHVMPTLLVALITWVLLPTNRIKLLLDCSCAIRLMFRNALN</sequence>
<dbReference type="GO" id="GO:0005759">
    <property type="term" value="C:mitochondrial matrix"/>
    <property type="evidence" value="ECO:0007669"/>
    <property type="project" value="TreeGrafter"/>
</dbReference>
<dbReference type="SUPFAM" id="SSF63411">
    <property type="entry name" value="LuxS/MPP-like metallohydrolase"/>
    <property type="match status" value="1"/>
</dbReference>
<dbReference type="PANTHER" id="PTHR43016">
    <property type="entry name" value="PRESEQUENCE PROTEASE"/>
    <property type="match status" value="1"/>
</dbReference>
<name>A0A0M3QU57_DROBS</name>
<protein>
    <submittedName>
        <fullName evidence="2">CG3107</fullName>
    </submittedName>
    <submittedName>
        <fullName evidence="3">Maker585</fullName>
    </submittedName>
    <submittedName>
        <fullName evidence="4">Maker587</fullName>
    </submittedName>
</protein>
<reference evidence="3 5" key="1">
    <citation type="submission" date="2015-08" db="EMBL/GenBank/DDBJ databases">
        <title>Ancestral chromatin configuration constrains chromatin evolution on differentiating sex chromosomes in Drosophila.</title>
        <authorList>
            <person name="Zhou Q."/>
            <person name="Bachtrog D."/>
        </authorList>
    </citation>
    <scope>NUCLEOTIDE SEQUENCE [LARGE SCALE GENOMIC DNA]</scope>
    <source>
        <tissue evidence="3">Whole larvae</tissue>
    </source>
</reference>
<proteinExistence type="predicted"/>
<evidence type="ECO:0000313" key="3">
    <source>
        <dbReference type="EMBL" id="ALC40083.1"/>
    </source>
</evidence>
<dbReference type="FunFam" id="3.30.830.10:FF:000011">
    <property type="entry name" value="Presequence protease, mitochondrial"/>
    <property type="match status" value="1"/>
</dbReference>
<dbReference type="Pfam" id="PF00675">
    <property type="entry name" value="Peptidase_M16"/>
    <property type="match status" value="1"/>
</dbReference>
<dbReference type="Proteomes" id="UP000494163">
    <property type="component" value="Chromosome 2L"/>
</dbReference>
<keyword evidence="5" id="KW-1185">Reference proteome</keyword>
<evidence type="ECO:0000313" key="5">
    <source>
        <dbReference type="Proteomes" id="UP000494163"/>
    </source>
</evidence>
<gene>
    <name evidence="2" type="ORF">Dbus_chr2Lg2166</name>
    <name evidence="3" type="ORF">Dbus_chr2Lg2168</name>
    <name evidence="4" type="ORF">Dbus_chr2Lg2218</name>
</gene>
<dbReference type="STRING" id="30019.A0A0M3QU57"/>
<dbReference type="PANTHER" id="PTHR43016:SF13">
    <property type="entry name" value="PRESEQUENCE PROTEASE, MITOCHONDRIAL"/>
    <property type="match status" value="1"/>
</dbReference>
<dbReference type="InterPro" id="IPR011249">
    <property type="entry name" value="Metalloenz_LuxS/M16"/>
</dbReference>
<dbReference type="OrthoDB" id="10250783at2759"/>
<dbReference type="SMR" id="A0A0M3QU57"/>
<evidence type="ECO:0000313" key="2">
    <source>
        <dbReference type="EMBL" id="ALC40081.1"/>
    </source>
</evidence>
<dbReference type="Gene3D" id="3.30.830.10">
    <property type="entry name" value="Metalloenzyme, LuxS/M16 peptidase-like"/>
    <property type="match status" value="1"/>
</dbReference>
<feature type="domain" description="Peptidase M16 N-terminal" evidence="1">
    <location>
        <begin position="111"/>
        <end position="183"/>
    </location>
</feature>
<dbReference type="EMBL" id="CP012523">
    <property type="protein sequence ID" value="ALC40081.1"/>
    <property type="molecule type" value="Genomic_DNA"/>
</dbReference>
<dbReference type="GO" id="GO:0004222">
    <property type="term" value="F:metalloendopeptidase activity"/>
    <property type="evidence" value="ECO:0007669"/>
    <property type="project" value="TreeGrafter"/>
</dbReference>
<dbReference type="InterPro" id="IPR011765">
    <property type="entry name" value="Pept_M16_N"/>
</dbReference>
<dbReference type="EMBL" id="CP012523">
    <property type="protein sequence ID" value="ALC40133.1"/>
    <property type="molecule type" value="Genomic_DNA"/>
</dbReference>